<evidence type="ECO:0000313" key="3">
    <source>
        <dbReference type="Proteomes" id="UP000799779"/>
    </source>
</evidence>
<dbReference type="EMBL" id="ML977623">
    <property type="protein sequence ID" value="KAF1996600.1"/>
    <property type="molecule type" value="Genomic_DNA"/>
</dbReference>
<evidence type="ECO:0000313" key="2">
    <source>
        <dbReference type="EMBL" id="KAF1996600.1"/>
    </source>
</evidence>
<accession>A0A6A5W440</accession>
<dbReference type="AlphaFoldDB" id="A0A6A5W440"/>
<organism evidence="2 3">
    <name type="scientific">Amniculicola lignicola CBS 123094</name>
    <dbReference type="NCBI Taxonomy" id="1392246"/>
    <lineage>
        <taxon>Eukaryota</taxon>
        <taxon>Fungi</taxon>
        <taxon>Dikarya</taxon>
        <taxon>Ascomycota</taxon>
        <taxon>Pezizomycotina</taxon>
        <taxon>Dothideomycetes</taxon>
        <taxon>Pleosporomycetidae</taxon>
        <taxon>Pleosporales</taxon>
        <taxon>Amniculicolaceae</taxon>
        <taxon>Amniculicola</taxon>
    </lineage>
</organism>
<evidence type="ECO:0000256" key="1">
    <source>
        <dbReference type="SAM" id="SignalP"/>
    </source>
</evidence>
<name>A0A6A5W440_9PLEO</name>
<keyword evidence="1" id="KW-0732">Signal</keyword>
<sequence length="323" mass="36338">MVTRILVSLLFVFQLLTTVHGEQIPQFPWALTFGLSAIIASDLDQAGNIETWKTGVDSSYREFVDQTISYHGKRFLERGMEWRLMPDGRQVHDPFLKEDEARITKLFQTSVSTAQQYFVKRRNVKKDSVYASLFLPQLFNQSTRGAATFGAFPRGQCSKKDGFKKIGNTANAACYAYNLDRCERYLTPQECTTGDPQTFPIIRDSLNKDLGEYSGMSLRVSKGTEAYLKELQTFISTFIQEWGTGERGVTMAIVAMGEASPEAFSELLDITYTALGNNGATVYNTIDPSLVAAYGAALYARDTVLDPRFQEWLVEDEPEHDEL</sequence>
<feature type="signal peptide" evidence="1">
    <location>
        <begin position="1"/>
        <end position="21"/>
    </location>
</feature>
<feature type="chain" id="PRO_5025538369" evidence="1">
    <location>
        <begin position="22"/>
        <end position="323"/>
    </location>
</feature>
<reference evidence="2" key="1">
    <citation type="journal article" date="2020" name="Stud. Mycol.">
        <title>101 Dothideomycetes genomes: a test case for predicting lifestyles and emergence of pathogens.</title>
        <authorList>
            <person name="Haridas S."/>
            <person name="Albert R."/>
            <person name="Binder M."/>
            <person name="Bloem J."/>
            <person name="Labutti K."/>
            <person name="Salamov A."/>
            <person name="Andreopoulos B."/>
            <person name="Baker S."/>
            <person name="Barry K."/>
            <person name="Bills G."/>
            <person name="Bluhm B."/>
            <person name="Cannon C."/>
            <person name="Castanera R."/>
            <person name="Culley D."/>
            <person name="Daum C."/>
            <person name="Ezra D."/>
            <person name="Gonzalez J."/>
            <person name="Henrissat B."/>
            <person name="Kuo A."/>
            <person name="Liang C."/>
            <person name="Lipzen A."/>
            <person name="Lutzoni F."/>
            <person name="Magnuson J."/>
            <person name="Mondo S."/>
            <person name="Nolan M."/>
            <person name="Ohm R."/>
            <person name="Pangilinan J."/>
            <person name="Park H.-J."/>
            <person name="Ramirez L."/>
            <person name="Alfaro M."/>
            <person name="Sun H."/>
            <person name="Tritt A."/>
            <person name="Yoshinaga Y."/>
            <person name="Zwiers L.-H."/>
            <person name="Turgeon B."/>
            <person name="Goodwin S."/>
            <person name="Spatafora J."/>
            <person name="Crous P."/>
            <person name="Grigoriev I."/>
        </authorList>
    </citation>
    <scope>NUCLEOTIDE SEQUENCE</scope>
    <source>
        <strain evidence="2">CBS 123094</strain>
    </source>
</reference>
<proteinExistence type="predicted"/>
<gene>
    <name evidence="2" type="ORF">P154DRAFT_607990</name>
</gene>
<keyword evidence="3" id="KW-1185">Reference proteome</keyword>
<dbReference type="OrthoDB" id="3800712at2759"/>
<dbReference type="Proteomes" id="UP000799779">
    <property type="component" value="Unassembled WGS sequence"/>
</dbReference>
<protein>
    <submittedName>
        <fullName evidence="2">Uncharacterized protein</fullName>
    </submittedName>
</protein>